<feature type="signal peptide" evidence="2">
    <location>
        <begin position="1"/>
        <end position="20"/>
    </location>
</feature>
<dbReference type="PANTHER" id="PTHR48081:SF13">
    <property type="entry name" value="ALPHA_BETA HYDROLASE"/>
    <property type="match status" value="1"/>
</dbReference>
<accession>A0A366CUU0</accession>
<dbReference type="InterPro" id="IPR050300">
    <property type="entry name" value="GDXG_lipolytic_enzyme"/>
</dbReference>
<feature type="chain" id="PRO_5016719331" evidence="2">
    <location>
        <begin position="21"/>
        <end position="298"/>
    </location>
</feature>
<comment type="caution">
    <text evidence="4">The sequence shown here is derived from an EMBL/GenBank/DDBJ whole genome shotgun (WGS) entry which is preliminary data.</text>
</comment>
<gene>
    <name evidence="4" type="ORF">DFP76_11057</name>
</gene>
<evidence type="ECO:0000313" key="4">
    <source>
        <dbReference type="EMBL" id="RBO79879.1"/>
    </source>
</evidence>
<dbReference type="InterPro" id="IPR029058">
    <property type="entry name" value="AB_hydrolase_fold"/>
</dbReference>
<protein>
    <submittedName>
        <fullName evidence="4">Acetyl esterase/lipase</fullName>
    </submittedName>
</protein>
<evidence type="ECO:0000256" key="1">
    <source>
        <dbReference type="ARBA" id="ARBA00022801"/>
    </source>
</evidence>
<keyword evidence="2" id="KW-0732">Signal</keyword>
<dbReference type="Proteomes" id="UP000252086">
    <property type="component" value="Unassembled WGS sequence"/>
</dbReference>
<evidence type="ECO:0000256" key="2">
    <source>
        <dbReference type="SAM" id="SignalP"/>
    </source>
</evidence>
<reference evidence="4 5" key="1">
    <citation type="submission" date="2018-06" db="EMBL/GenBank/DDBJ databases">
        <title>Genomic Encyclopedia of Type Strains, Phase III (KMG-III): the genomes of soil and plant-associated and newly described type strains.</title>
        <authorList>
            <person name="Whitman W."/>
        </authorList>
    </citation>
    <scope>NUCLEOTIDE SEQUENCE [LARGE SCALE GENOMIC DNA]</scope>
    <source>
        <strain evidence="4 5">CECT 7732</strain>
    </source>
</reference>
<proteinExistence type="predicted"/>
<dbReference type="GO" id="GO:0016787">
    <property type="term" value="F:hydrolase activity"/>
    <property type="evidence" value="ECO:0007669"/>
    <property type="project" value="UniProtKB-KW"/>
</dbReference>
<dbReference type="PANTHER" id="PTHR48081">
    <property type="entry name" value="AB HYDROLASE SUPERFAMILY PROTEIN C4A8.06C"/>
    <property type="match status" value="1"/>
</dbReference>
<dbReference type="SUPFAM" id="SSF53474">
    <property type="entry name" value="alpha/beta-Hydrolases"/>
    <property type="match status" value="1"/>
</dbReference>
<dbReference type="InterPro" id="IPR049492">
    <property type="entry name" value="BD-FAE-like_dom"/>
</dbReference>
<feature type="domain" description="BD-FAE-like" evidence="3">
    <location>
        <begin position="46"/>
        <end position="254"/>
    </location>
</feature>
<dbReference type="Gene3D" id="3.40.50.1820">
    <property type="entry name" value="alpha/beta hydrolase"/>
    <property type="match status" value="1"/>
</dbReference>
<dbReference type="RefSeq" id="WP_113875538.1">
    <property type="nucleotide sequence ID" value="NZ_QNRF01000010.1"/>
</dbReference>
<dbReference type="EMBL" id="QNRF01000010">
    <property type="protein sequence ID" value="RBO79879.1"/>
    <property type="molecule type" value="Genomic_DNA"/>
</dbReference>
<name>A0A366CUU0_9GAMM</name>
<evidence type="ECO:0000259" key="3">
    <source>
        <dbReference type="Pfam" id="PF20434"/>
    </source>
</evidence>
<organism evidence="4 5">
    <name type="scientific">Marinomonas aquiplantarum</name>
    <dbReference type="NCBI Taxonomy" id="491951"/>
    <lineage>
        <taxon>Bacteria</taxon>
        <taxon>Pseudomonadati</taxon>
        <taxon>Pseudomonadota</taxon>
        <taxon>Gammaproteobacteria</taxon>
        <taxon>Oceanospirillales</taxon>
        <taxon>Oceanospirillaceae</taxon>
        <taxon>Marinomonas</taxon>
    </lineage>
</organism>
<sequence length="298" mass="32684">MKKLLSALTLTVITLTNANATNTGQNHYTVEKNIPFKQVNDKDIKLDIYLPTIKTDQKHPLLVWVHGGAWKRGSKDAIPNKNPLLLNSVLKEGYALVSVDYRLSGEASFPSPVQDINDAINFIHKHADNYNLKADQLVMMGRSAGGHLAGFIGATNAAYEKVDFYAQPNYKVKAVVSFFGPTDLLAMGTKGGKKVGPRSSVSMFLGSAPTDNPELAKQASSTSYINAESPAYIQLHGDQDKRVPLSQSESLKALLDEYGVDNELYVEQGVGHSARIFDSEKYVPTVMAFLKKHFPVNQ</sequence>
<keyword evidence="1" id="KW-0378">Hydrolase</keyword>
<keyword evidence="5" id="KW-1185">Reference proteome</keyword>
<dbReference type="Pfam" id="PF20434">
    <property type="entry name" value="BD-FAE"/>
    <property type="match status" value="1"/>
</dbReference>
<dbReference type="AlphaFoldDB" id="A0A366CUU0"/>
<evidence type="ECO:0000313" key="5">
    <source>
        <dbReference type="Proteomes" id="UP000252086"/>
    </source>
</evidence>
<dbReference type="OrthoDB" id="9771666at2"/>